<dbReference type="Proteomes" id="UP000007239">
    <property type="component" value="Chromosome"/>
</dbReference>
<feature type="transmembrane region" description="Helical" evidence="8">
    <location>
        <begin position="234"/>
        <end position="256"/>
    </location>
</feature>
<feature type="transmembrane region" description="Helical" evidence="8">
    <location>
        <begin position="131"/>
        <end position="160"/>
    </location>
</feature>
<keyword evidence="5 8" id="KW-0812">Transmembrane</keyword>
<dbReference type="GO" id="GO:0005886">
    <property type="term" value="C:plasma membrane"/>
    <property type="evidence" value="ECO:0007669"/>
    <property type="project" value="UniProtKB-SubCell"/>
</dbReference>
<dbReference type="InterPro" id="IPR038770">
    <property type="entry name" value="Na+/solute_symporter_sf"/>
</dbReference>
<feature type="transmembrane region" description="Helical" evidence="8">
    <location>
        <begin position="103"/>
        <end position="125"/>
    </location>
</feature>
<sequence>MRIFYYILTSDILPIFLIIFIGYVLGSKFKLDVNSFSKINFYVFVPGFIFVNIYTTKIPLNMMKVLVFAITMLLANVAIGSIIAKLRNYDKGYKNAFRNSIMFYNSGNIGLSLITLVFTTGPYLIHGKTPYANMAITAQIMVLLIQNISTNSIGFFLASSASMDFKDSMKKIFSMPTIYAIPAALLLKLLPVDLTKIPIWPAAEYIKNAFVPFALISLGAQLSYTNISFKNKEVYLSAVTRLLGGPIIGFLLIKIFGFSGVVAQALMISSSTPSAVNTALIAVEFDNCKDYASQLVMVSTLLSTITLTLVIYVSRVIFPV</sequence>
<organism evidence="9 10">
    <name type="scientific">Thermoanaerobacterium xylanolyticum (strain ATCC 49914 / DSM 7097 / LX-11)</name>
    <dbReference type="NCBI Taxonomy" id="858215"/>
    <lineage>
        <taxon>Bacteria</taxon>
        <taxon>Bacillati</taxon>
        <taxon>Bacillota</taxon>
        <taxon>Clostridia</taxon>
        <taxon>Thermoanaerobacterales</taxon>
        <taxon>Thermoanaerobacteraceae</taxon>
        <taxon>Thermoanaerobacterium</taxon>
    </lineage>
</organism>
<feature type="transmembrane region" description="Helical" evidence="8">
    <location>
        <begin position="6"/>
        <end position="27"/>
    </location>
</feature>
<evidence type="ECO:0000256" key="6">
    <source>
        <dbReference type="ARBA" id="ARBA00022989"/>
    </source>
</evidence>
<feature type="transmembrane region" description="Helical" evidence="8">
    <location>
        <begin position="62"/>
        <end position="83"/>
    </location>
</feature>
<evidence type="ECO:0000256" key="4">
    <source>
        <dbReference type="ARBA" id="ARBA00022475"/>
    </source>
</evidence>
<gene>
    <name evidence="9" type="ordered locus">Thexy_2047</name>
</gene>
<feature type="transmembrane region" description="Helical" evidence="8">
    <location>
        <begin position="39"/>
        <end position="56"/>
    </location>
</feature>
<evidence type="ECO:0000256" key="5">
    <source>
        <dbReference type="ARBA" id="ARBA00022692"/>
    </source>
</evidence>
<accession>F6BKB3</accession>
<dbReference type="RefSeq" id="WP_013788790.1">
    <property type="nucleotide sequence ID" value="NC_015555.1"/>
</dbReference>
<dbReference type="Pfam" id="PF03547">
    <property type="entry name" value="Mem_trans"/>
    <property type="match status" value="2"/>
</dbReference>
<dbReference type="KEGG" id="txy:Thexy_2047"/>
<evidence type="ECO:0000256" key="8">
    <source>
        <dbReference type="SAM" id="Phobius"/>
    </source>
</evidence>
<comment type="subcellular location">
    <subcellularLocation>
        <location evidence="1">Cell membrane</location>
        <topology evidence="1">Multi-pass membrane protein</topology>
    </subcellularLocation>
</comment>
<evidence type="ECO:0000256" key="3">
    <source>
        <dbReference type="ARBA" id="ARBA00022448"/>
    </source>
</evidence>
<dbReference type="EMBL" id="CP002739">
    <property type="protein sequence ID" value="AEF18060.1"/>
    <property type="molecule type" value="Genomic_DNA"/>
</dbReference>
<dbReference type="InterPro" id="IPR004776">
    <property type="entry name" value="Mem_transp_PIN-like"/>
</dbReference>
<dbReference type="PANTHER" id="PTHR36838:SF1">
    <property type="entry name" value="SLR1864 PROTEIN"/>
    <property type="match status" value="1"/>
</dbReference>
<dbReference type="HOGENOM" id="CLU_056175_4_0_9"/>
<reference evidence="9" key="1">
    <citation type="submission" date="2011-05" db="EMBL/GenBank/DDBJ databases">
        <title>Complete sequence of Thermoanaerobacterium xylanolyticum LX-11.</title>
        <authorList>
            <consortium name="US DOE Joint Genome Institute"/>
            <person name="Lucas S."/>
            <person name="Han J."/>
            <person name="Lapidus A."/>
            <person name="Cheng J.-F."/>
            <person name="Goodwin L."/>
            <person name="Pitluck S."/>
            <person name="Peters L."/>
            <person name="Mikhailova N."/>
            <person name="Lu M."/>
            <person name="Han C."/>
            <person name="Tapia R."/>
            <person name="Land M."/>
            <person name="Hauser L."/>
            <person name="Kyrpides N."/>
            <person name="Ivanova N."/>
            <person name="Pagani I."/>
            <person name="Hemme C."/>
            <person name="Woyke T."/>
        </authorList>
    </citation>
    <scope>NUCLEOTIDE SEQUENCE</scope>
    <source>
        <strain evidence="9">LX-11</strain>
    </source>
</reference>
<feature type="transmembrane region" description="Helical" evidence="8">
    <location>
        <begin position="295"/>
        <end position="318"/>
    </location>
</feature>
<evidence type="ECO:0000256" key="2">
    <source>
        <dbReference type="ARBA" id="ARBA00010145"/>
    </source>
</evidence>
<dbReference type="Gene3D" id="1.20.1530.20">
    <property type="match status" value="1"/>
</dbReference>
<protein>
    <submittedName>
        <fullName evidence="9">Auxin Efflux Carrier</fullName>
    </submittedName>
</protein>
<evidence type="ECO:0000256" key="7">
    <source>
        <dbReference type="ARBA" id="ARBA00023136"/>
    </source>
</evidence>
<evidence type="ECO:0000256" key="1">
    <source>
        <dbReference type="ARBA" id="ARBA00004651"/>
    </source>
</evidence>
<dbReference type="STRING" id="858215.Thexy_2047"/>
<dbReference type="PANTHER" id="PTHR36838">
    <property type="entry name" value="AUXIN EFFLUX CARRIER FAMILY PROTEIN"/>
    <property type="match status" value="1"/>
</dbReference>
<keyword evidence="6 8" id="KW-1133">Transmembrane helix</keyword>
<keyword evidence="4" id="KW-1003">Cell membrane</keyword>
<evidence type="ECO:0000313" key="9">
    <source>
        <dbReference type="EMBL" id="AEF18060.1"/>
    </source>
</evidence>
<keyword evidence="7 8" id="KW-0472">Membrane</keyword>
<keyword evidence="10" id="KW-1185">Reference proteome</keyword>
<evidence type="ECO:0000313" key="10">
    <source>
        <dbReference type="Proteomes" id="UP000007239"/>
    </source>
</evidence>
<dbReference type="eggNOG" id="COG0679">
    <property type="taxonomic scope" value="Bacteria"/>
</dbReference>
<comment type="similarity">
    <text evidence="2">Belongs to the auxin efflux carrier (TC 2.A.69) family.</text>
</comment>
<feature type="transmembrane region" description="Helical" evidence="8">
    <location>
        <begin position="210"/>
        <end position="227"/>
    </location>
</feature>
<keyword evidence="3" id="KW-0813">Transport</keyword>
<feature type="transmembrane region" description="Helical" evidence="8">
    <location>
        <begin position="172"/>
        <end position="190"/>
    </location>
</feature>
<dbReference type="GO" id="GO:0055085">
    <property type="term" value="P:transmembrane transport"/>
    <property type="evidence" value="ECO:0007669"/>
    <property type="project" value="InterPro"/>
</dbReference>
<name>F6BKB3_THEXL</name>
<proteinExistence type="inferred from homology"/>
<dbReference type="AlphaFoldDB" id="F6BKB3"/>